<name>A0ABQ6DVU5_9GAMM</name>
<evidence type="ECO:0000313" key="1">
    <source>
        <dbReference type="EMBL" id="GLS89090.1"/>
    </source>
</evidence>
<accession>A0ABQ6DVU5</accession>
<keyword evidence="2" id="KW-1185">Reference proteome</keyword>
<dbReference type="Proteomes" id="UP001157353">
    <property type="component" value="Unassembled WGS sequence"/>
</dbReference>
<evidence type="ECO:0008006" key="3">
    <source>
        <dbReference type="Google" id="ProtNLM"/>
    </source>
</evidence>
<comment type="caution">
    <text evidence="1">The sequence shown here is derived from an EMBL/GenBank/DDBJ whole genome shotgun (WGS) entry which is preliminary data.</text>
</comment>
<proteinExistence type="predicted"/>
<gene>
    <name evidence="1" type="ORF">GCM10007916_01570</name>
</gene>
<dbReference type="RefSeq" id="WP_284202209.1">
    <property type="nucleotide sequence ID" value="NZ_BSPQ01000001.1"/>
</dbReference>
<sequence>MTKSKLTLQNLLNKCDESIPMSKEDKEWDKMQPVGKEYGSEKKRVTKSIKTVEDNERALARVEVLWEALPNSPEADELDILVALIHAFEEENYPIATPDPIEAIRFRMEQQKKCSK</sequence>
<evidence type="ECO:0000313" key="2">
    <source>
        <dbReference type="Proteomes" id="UP001157353"/>
    </source>
</evidence>
<dbReference type="EMBL" id="BSPQ01000001">
    <property type="protein sequence ID" value="GLS89090.1"/>
    <property type="molecule type" value="Genomic_DNA"/>
</dbReference>
<reference evidence="2" key="1">
    <citation type="journal article" date="2019" name="Int. J. Syst. Evol. Microbiol.">
        <title>The Global Catalogue of Microorganisms (GCM) 10K type strain sequencing project: providing services to taxonomists for standard genome sequencing and annotation.</title>
        <authorList>
            <consortium name="The Broad Institute Genomics Platform"/>
            <consortium name="The Broad Institute Genome Sequencing Center for Infectious Disease"/>
            <person name="Wu L."/>
            <person name="Ma J."/>
        </authorList>
    </citation>
    <scope>NUCLEOTIDE SEQUENCE [LARGE SCALE GENOMIC DNA]</scope>
    <source>
        <strain evidence="2">NBRC 103166</strain>
    </source>
</reference>
<organism evidence="1 2">
    <name type="scientific">Psychromonas marina</name>
    <dbReference type="NCBI Taxonomy" id="88364"/>
    <lineage>
        <taxon>Bacteria</taxon>
        <taxon>Pseudomonadati</taxon>
        <taxon>Pseudomonadota</taxon>
        <taxon>Gammaproteobacteria</taxon>
        <taxon>Alteromonadales</taxon>
        <taxon>Psychromonadaceae</taxon>
        <taxon>Psychromonas</taxon>
    </lineage>
</organism>
<protein>
    <recommendedName>
        <fullName evidence="3">Transcriptional regulator</fullName>
    </recommendedName>
</protein>